<reference evidence="2" key="1">
    <citation type="submission" date="2020-03" db="EMBL/GenBank/DDBJ databases">
        <title>Draft Genome Sequence of Cylindrodendrum hubeiense.</title>
        <authorList>
            <person name="Buettner E."/>
            <person name="Kellner H."/>
        </authorList>
    </citation>
    <scope>NUCLEOTIDE SEQUENCE</scope>
    <source>
        <strain evidence="2">IHI 201604</strain>
    </source>
</reference>
<sequence length="176" mass="18471">MRVRDQLAGPGWSQVWSRAVQGQSRTSPARRRALKGIEGTLDSGRPKAQWTAPGGPGRPRGPRRAKASLRAPKRVEEGPRGPAWPLTASNQRAVPTVLAPVPSSVLPSRLHVVSVDEPSSSQSFWPAVCRLPSAVYRPSVALSLDAAAAALRGRLAMLGGGASGLEGPREAAVNVP</sequence>
<comment type="caution">
    <text evidence="2">The sequence shown here is derived from an EMBL/GenBank/DDBJ whole genome shotgun (WGS) entry which is preliminary data.</text>
</comment>
<organism evidence="2 3">
    <name type="scientific">Cylindrodendrum hubeiense</name>
    <dbReference type="NCBI Taxonomy" id="595255"/>
    <lineage>
        <taxon>Eukaryota</taxon>
        <taxon>Fungi</taxon>
        <taxon>Dikarya</taxon>
        <taxon>Ascomycota</taxon>
        <taxon>Pezizomycotina</taxon>
        <taxon>Sordariomycetes</taxon>
        <taxon>Hypocreomycetidae</taxon>
        <taxon>Hypocreales</taxon>
        <taxon>Nectriaceae</taxon>
        <taxon>Cylindrodendrum</taxon>
    </lineage>
</organism>
<dbReference type="EMBL" id="JAANBB010000346">
    <property type="protein sequence ID" value="KAF7543722.1"/>
    <property type="molecule type" value="Genomic_DNA"/>
</dbReference>
<feature type="region of interest" description="Disordered" evidence="1">
    <location>
        <begin position="1"/>
        <end position="88"/>
    </location>
</feature>
<gene>
    <name evidence="2" type="ORF">G7Z17_g10513</name>
</gene>
<name>A0A9P5H1C5_9HYPO</name>
<protein>
    <submittedName>
        <fullName evidence="2">Uncharacterized protein</fullName>
    </submittedName>
</protein>
<feature type="compositionally biased region" description="Polar residues" evidence="1">
    <location>
        <begin position="14"/>
        <end position="27"/>
    </location>
</feature>
<evidence type="ECO:0000256" key="1">
    <source>
        <dbReference type="SAM" id="MobiDB-lite"/>
    </source>
</evidence>
<keyword evidence="3" id="KW-1185">Reference proteome</keyword>
<evidence type="ECO:0000313" key="3">
    <source>
        <dbReference type="Proteomes" id="UP000722485"/>
    </source>
</evidence>
<evidence type="ECO:0000313" key="2">
    <source>
        <dbReference type="EMBL" id="KAF7543722.1"/>
    </source>
</evidence>
<proteinExistence type="predicted"/>
<dbReference type="Proteomes" id="UP000722485">
    <property type="component" value="Unassembled WGS sequence"/>
</dbReference>
<accession>A0A9P5H1C5</accession>
<dbReference type="AlphaFoldDB" id="A0A9P5H1C5"/>